<dbReference type="RefSeq" id="WP_188882176.1">
    <property type="nucleotide sequence ID" value="NZ_BMOY01000021.1"/>
</dbReference>
<dbReference type="InterPro" id="IPR011335">
    <property type="entry name" value="Restrct_endonuc-II-like"/>
</dbReference>
<dbReference type="PANTHER" id="PTHR36558:SF1">
    <property type="entry name" value="RESTRICTION ENDONUCLEASE DOMAIN-CONTAINING PROTEIN-RELATED"/>
    <property type="match status" value="1"/>
</dbReference>
<dbReference type="InterPro" id="IPR008538">
    <property type="entry name" value="Uma2"/>
</dbReference>
<name>A0A917KB67_9BACL</name>
<dbReference type="InterPro" id="IPR012296">
    <property type="entry name" value="Nuclease_put_TT1808"/>
</dbReference>
<organism evidence="2 3">
    <name type="scientific">Alicyclobacillus cellulosilyticus</name>
    <dbReference type="NCBI Taxonomy" id="1003997"/>
    <lineage>
        <taxon>Bacteria</taxon>
        <taxon>Bacillati</taxon>
        <taxon>Bacillota</taxon>
        <taxon>Bacilli</taxon>
        <taxon>Bacillales</taxon>
        <taxon>Alicyclobacillaceae</taxon>
        <taxon>Alicyclobacillus</taxon>
    </lineage>
</organism>
<dbReference type="EMBL" id="BMOY01000021">
    <property type="protein sequence ID" value="GGJ06926.1"/>
    <property type="molecule type" value="Genomic_DNA"/>
</dbReference>
<sequence>MAKPKRDRSEAYTYADYLTWDGPERWELIDGIPYMLASPTPEHQQVVLQLGAEFAMYLRGKDCQAYIAPMDLCFEESLQTRDVVQPDLFVMCGRYGRDKRIVGVPVLVIEVLSPSTATQDLIRKLNLYQRVQVPEYWVVDPGEQVIHVYRHDGTALRWMAEFKRGDTLCPARFPDLALDVGTIF</sequence>
<protein>
    <recommendedName>
        <fullName evidence="1">Putative restriction endonuclease domain-containing protein</fullName>
    </recommendedName>
</protein>
<proteinExistence type="predicted"/>
<gene>
    <name evidence="2" type="ORF">GCM10010885_15100</name>
</gene>
<dbReference type="CDD" id="cd06260">
    <property type="entry name" value="DUF820-like"/>
    <property type="match status" value="1"/>
</dbReference>
<dbReference type="Gene3D" id="3.90.1570.10">
    <property type="entry name" value="tt1808, chain A"/>
    <property type="match status" value="1"/>
</dbReference>
<reference evidence="2" key="2">
    <citation type="submission" date="2020-09" db="EMBL/GenBank/DDBJ databases">
        <authorList>
            <person name="Sun Q."/>
            <person name="Ohkuma M."/>
        </authorList>
    </citation>
    <scope>NUCLEOTIDE SEQUENCE</scope>
    <source>
        <strain evidence="2">JCM 18487</strain>
    </source>
</reference>
<feature type="domain" description="Putative restriction endonuclease" evidence="1">
    <location>
        <begin position="15"/>
        <end position="180"/>
    </location>
</feature>
<accession>A0A917KB67</accession>
<evidence type="ECO:0000259" key="1">
    <source>
        <dbReference type="Pfam" id="PF05685"/>
    </source>
</evidence>
<dbReference type="PANTHER" id="PTHR36558">
    <property type="entry name" value="GLR1098 PROTEIN"/>
    <property type="match status" value="1"/>
</dbReference>
<dbReference type="SUPFAM" id="SSF52980">
    <property type="entry name" value="Restriction endonuclease-like"/>
    <property type="match status" value="1"/>
</dbReference>
<dbReference type="Proteomes" id="UP000637695">
    <property type="component" value="Unassembled WGS sequence"/>
</dbReference>
<comment type="caution">
    <text evidence="2">The sequence shown here is derived from an EMBL/GenBank/DDBJ whole genome shotgun (WGS) entry which is preliminary data.</text>
</comment>
<dbReference type="Pfam" id="PF05685">
    <property type="entry name" value="Uma2"/>
    <property type="match status" value="1"/>
</dbReference>
<keyword evidence="3" id="KW-1185">Reference proteome</keyword>
<evidence type="ECO:0000313" key="3">
    <source>
        <dbReference type="Proteomes" id="UP000637695"/>
    </source>
</evidence>
<reference evidence="2" key="1">
    <citation type="journal article" date="2014" name="Int. J. Syst. Evol. Microbiol.">
        <title>Complete genome sequence of Corynebacterium casei LMG S-19264T (=DSM 44701T), isolated from a smear-ripened cheese.</title>
        <authorList>
            <consortium name="US DOE Joint Genome Institute (JGI-PGF)"/>
            <person name="Walter F."/>
            <person name="Albersmeier A."/>
            <person name="Kalinowski J."/>
            <person name="Ruckert C."/>
        </authorList>
    </citation>
    <scope>NUCLEOTIDE SEQUENCE</scope>
    <source>
        <strain evidence="2">JCM 18487</strain>
    </source>
</reference>
<dbReference type="AlphaFoldDB" id="A0A917KB67"/>
<evidence type="ECO:0000313" key="2">
    <source>
        <dbReference type="EMBL" id="GGJ06926.1"/>
    </source>
</evidence>